<keyword evidence="1" id="KW-0732">Signal</keyword>
<protein>
    <recommendedName>
        <fullName evidence="4">DUF1570 domain-containing protein</fullName>
    </recommendedName>
</protein>
<gene>
    <name evidence="2" type="ORF">SHI21_15935</name>
</gene>
<evidence type="ECO:0000313" key="3">
    <source>
        <dbReference type="Proteomes" id="UP001302274"/>
    </source>
</evidence>
<proteinExistence type="predicted"/>
<reference evidence="2 3" key="1">
    <citation type="submission" date="2023-11" db="EMBL/GenBank/DDBJ databases">
        <title>A Novel Polar Bacteriovorax (B. antarcticus) Isolated from the Biocrust in Antarctica.</title>
        <authorList>
            <person name="Mun W."/>
            <person name="Choi S.Y."/>
            <person name="Mitchell R.J."/>
        </authorList>
    </citation>
    <scope>NUCLEOTIDE SEQUENCE [LARGE SCALE GENOMIC DNA]</scope>
    <source>
        <strain evidence="2 3">PP10</strain>
    </source>
</reference>
<name>A0ABU5VXJ2_9BACT</name>
<evidence type="ECO:0008006" key="4">
    <source>
        <dbReference type="Google" id="ProtNLM"/>
    </source>
</evidence>
<feature type="chain" id="PRO_5045097358" description="DUF1570 domain-containing protein" evidence="1">
    <location>
        <begin position="24"/>
        <end position="319"/>
    </location>
</feature>
<evidence type="ECO:0000256" key="1">
    <source>
        <dbReference type="SAM" id="SignalP"/>
    </source>
</evidence>
<dbReference type="Proteomes" id="UP001302274">
    <property type="component" value="Unassembled WGS sequence"/>
</dbReference>
<dbReference type="RefSeq" id="WP_323577856.1">
    <property type="nucleotide sequence ID" value="NZ_JAYGJQ010000002.1"/>
</dbReference>
<sequence length="319" mass="35983">MKRSSLIIPVFIAMLSFGGQAPAATKFDIEETLNFTEAWYKPGRSDEDNFRRLVEGLKKISTGKKVIAKATEKAAQQGFTLFDVVAIGDGSLTDTTLIRRFAASNPAAVMYETRSKVYLNKHLKTLDALLDFAHELTHYTYREPFNPYDSRFHLKDFIKSTVEGRGGEVDAYMVECKVLQELLPGVGFARSNCQKVYDQKLGSVSKELGIQEFYKVGNHFDNLKKDLDKFAITAGELPQASNSEALFISSAWGLPYPVAAVKEYVNIMDRVCKNDQNRITLMQDKIGRAPASVDSNKDTQDFRLMFEDFKSRCDRFVSK</sequence>
<comment type="caution">
    <text evidence="2">The sequence shown here is derived from an EMBL/GenBank/DDBJ whole genome shotgun (WGS) entry which is preliminary data.</text>
</comment>
<keyword evidence="3" id="KW-1185">Reference proteome</keyword>
<organism evidence="2 3">
    <name type="scientific">Bacteriovorax antarcticus</name>
    <dbReference type="NCBI Taxonomy" id="3088717"/>
    <lineage>
        <taxon>Bacteria</taxon>
        <taxon>Pseudomonadati</taxon>
        <taxon>Bdellovibrionota</taxon>
        <taxon>Bacteriovoracia</taxon>
        <taxon>Bacteriovoracales</taxon>
        <taxon>Bacteriovoracaceae</taxon>
        <taxon>Bacteriovorax</taxon>
    </lineage>
</organism>
<evidence type="ECO:0000313" key="2">
    <source>
        <dbReference type="EMBL" id="MEA9357721.1"/>
    </source>
</evidence>
<accession>A0ABU5VXJ2</accession>
<dbReference type="EMBL" id="JAYGJQ010000002">
    <property type="protein sequence ID" value="MEA9357721.1"/>
    <property type="molecule type" value="Genomic_DNA"/>
</dbReference>
<feature type="signal peptide" evidence="1">
    <location>
        <begin position="1"/>
        <end position="23"/>
    </location>
</feature>